<feature type="region of interest" description="Disordered" evidence="1">
    <location>
        <begin position="1"/>
        <end position="37"/>
    </location>
</feature>
<dbReference type="Proteomes" id="UP000267352">
    <property type="component" value="Segment"/>
</dbReference>
<protein>
    <submittedName>
        <fullName evidence="2">WSSV381</fullName>
    </submittedName>
</protein>
<organism evidence="2">
    <name type="scientific">White spot syndrome virus</name>
    <dbReference type="NCBI Taxonomy" id="342409"/>
    <lineage>
        <taxon>Viruses</taxon>
        <taxon>Viruses incertae sedis</taxon>
        <taxon>Naldaviricetes</taxon>
        <taxon>Nimaviridae</taxon>
        <taxon>Whispovirus</taxon>
    </lineage>
</organism>
<dbReference type="EMBL" id="MG702567">
    <property type="protein sequence ID" value="AUO15156.1"/>
    <property type="molecule type" value="Genomic_DNA"/>
</dbReference>
<accession>A0A2I6SC80</accession>
<proteinExistence type="predicted"/>
<name>A0A2I6SC80_9VIRU</name>
<evidence type="ECO:0000313" key="2">
    <source>
        <dbReference type="EMBL" id="AUO15156.1"/>
    </source>
</evidence>
<evidence type="ECO:0000256" key="1">
    <source>
        <dbReference type="SAM" id="MobiDB-lite"/>
    </source>
</evidence>
<reference evidence="2" key="1">
    <citation type="submission" date="2017-12" db="EMBL/GenBank/DDBJ databases">
        <authorList>
            <person name="Katneni V.K."/>
            <person name="Shekhar M.S."/>
            <person name="Otta S.K."/>
            <person name="Karthic K."/>
            <person name="Jangam A.K."/>
            <person name="Gopikrishna G."/>
            <person name="Vijayan K.K."/>
        </authorList>
    </citation>
    <scope>NUCLEOTIDE SEQUENCE [LARGE SCALE GENOMIC DNA]</scope>
    <source>
        <strain evidence="2">IN_AP4RU</strain>
    </source>
</reference>
<sequence>MSDTGQMEENRPATQKRRPGDEEEEETGSSNVPYYANFGDDATYSMYTGEGKRGKFVLEPPRERSVQRVQNHLKKRRKGNNVLMFGHGDLVKSLNRKCYKIDRERSEKLGKIWQKRIARTAKEIYSKGSTNNDKK</sequence>
<reference evidence="2" key="2">
    <citation type="journal article" date="2018" name="Genome Announc.">
        <title>First Report of a Complete Genome Sequence of White spot syndrome virus from India.</title>
        <authorList>
            <person name="Vinaya Kumar K."/>
            <person name="Shekhar M.S."/>
            <person name="Otta S.K."/>
            <person name="Karthic K."/>
            <person name="Ashok Kumar J."/>
            <person name="Gopikrishna G."/>
            <person name="Vijayan K.K."/>
        </authorList>
    </citation>
    <scope>NUCLEOTIDE SEQUENCE</scope>
    <source>
        <strain evidence="2">IN_AP4RU</strain>
    </source>
</reference>